<dbReference type="PANTHER" id="PTHR43297">
    <property type="entry name" value="OLIGOPEPTIDE TRANSPORT ATP-BINDING PROTEIN APPD"/>
    <property type="match status" value="1"/>
</dbReference>
<dbReference type="GO" id="GO:0005524">
    <property type="term" value="F:ATP binding"/>
    <property type="evidence" value="ECO:0007669"/>
    <property type="project" value="UniProtKB-KW"/>
</dbReference>
<dbReference type="EMBL" id="BSFQ01000013">
    <property type="protein sequence ID" value="GLL12357.1"/>
    <property type="molecule type" value="Genomic_DNA"/>
</dbReference>
<gene>
    <name evidence="9" type="ORF">GCM10017577_34980</name>
</gene>
<dbReference type="InterPro" id="IPR003439">
    <property type="entry name" value="ABC_transporter-like_ATP-bd"/>
</dbReference>
<evidence type="ECO:0000313" key="9">
    <source>
        <dbReference type="EMBL" id="GLL12357.1"/>
    </source>
</evidence>
<proteinExistence type="inferred from homology"/>
<dbReference type="InterPro" id="IPR013563">
    <property type="entry name" value="Oligopep_ABC_C"/>
</dbReference>
<dbReference type="Pfam" id="PF08352">
    <property type="entry name" value="oligo_HPY"/>
    <property type="match status" value="1"/>
</dbReference>
<comment type="subcellular location">
    <subcellularLocation>
        <location evidence="1">Cell membrane</location>
        <topology evidence="1">Peripheral membrane protein</topology>
    </subcellularLocation>
</comment>
<dbReference type="RefSeq" id="WP_037045635.1">
    <property type="nucleotide sequence ID" value="NZ_BAAAUZ010000077.1"/>
</dbReference>
<dbReference type="Proteomes" id="UP001143463">
    <property type="component" value="Unassembled WGS sequence"/>
</dbReference>
<dbReference type="PANTHER" id="PTHR43297:SF2">
    <property type="entry name" value="DIPEPTIDE TRANSPORT ATP-BINDING PROTEIN DPPD"/>
    <property type="match status" value="1"/>
</dbReference>
<dbReference type="SUPFAM" id="SSF52540">
    <property type="entry name" value="P-loop containing nucleoside triphosphate hydrolases"/>
    <property type="match status" value="1"/>
</dbReference>
<dbReference type="Gene3D" id="3.40.50.300">
    <property type="entry name" value="P-loop containing nucleotide triphosphate hydrolases"/>
    <property type="match status" value="1"/>
</dbReference>
<dbReference type="GO" id="GO:0016887">
    <property type="term" value="F:ATP hydrolysis activity"/>
    <property type="evidence" value="ECO:0007669"/>
    <property type="project" value="InterPro"/>
</dbReference>
<evidence type="ECO:0000256" key="4">
    <source>
        <dbReference type="ARBA" id="ARBA00022475"/>
    </source>
</evidence>
<keyword evidence="5" id="KW-0547">Nucleotide-binding</keyword>
<feature type="domain" description="ABC transporter" evidence="8">
    <location>
        <begin position="8"/>
        <end position="256"/>
    </location>
</feature>
<keyword evidence="10" id="KW-1185">Reference proteome</keyword>
<dbReference type="InterPro" id="IPR050388">
    <property type="entry name" value="ABC_Ni/Peptide_Import"/>
</dbReference>
<sequence>MAGDDLVVDHLSVVFRSRTGTHAAVRDASFRVGAGRMVGLVGESGSGKTATGLALLGLHDPATTTIGGGARFGDTDLLHLSPAAADRLRGSLVGMIFQDPMTALNPLLTIGTQVTETIRVHEGLDRRSARDKAIDVLARVGMPDPAGRYRRYPHELSGGLRQRAMIAAAIACRPRLLVADEPTTALDLTIQAQILRLLRTLCDDEGMSVLLITHDLGAVGAVCDDVVTMYAGEVVEIGPTARVLDRPSHPYTSRLMAARPRVDGWGEQLDVIPGRVPSPSASPEGCLFRPRCREAREECAGPQELVALGPDRSVRCVRASDPRDSVVVAGAGVR</sequence>
<evidence type="ECO:0000256" key="5">
    <source>
        <dbReference type="ARBA" id="ARBA00022741"/>
    </source>
</evidence>
<dbReference type="NCBIfam" id="TIGR01727">
    <property type="entry name" value="oligo_HPY"/>
    <property type="match status" value="1"/>
</dbReference>
<evidence type="ECO:0000256" key="1">
    <source>
        <dbReference type="ARBA" id="ARBA00004202"/>
    </source>
</evidence>
<comment type="caution">
    <text evidence="9">The sequence shown here is derived from an EMBL/GenBank/DDBJ whole genome shotgun (WGS) entry which is preliminary data.</text>
</comment>
<dbReference type="CDD" id="cd03257">
    <property type="entry name" value="ABC_NikE_OppD_transporters"/>
    <property type="match status" value="1"/>
</dbReference>
<dbReference type="GO" id="GO:0015833">
    <property type="term" value="P:peptide transport"/>
    <property type="evidence" value="ECO:0007669"/>
    <property type="project" value="InterPro"/>
</dbReference>
<dbReference type="InterPro" id="IPR027417">
    <property type="entry name" value="P-loop_NTPase"/>
</dbReference>
<evidence type="ECO:0000256" key="3">
    <source>
        <dbReference type="ARBA" id="ARBA00022448"/>
    </source>
</evidence>
<comment type="similarity">
    <text evidence="2">Belongs to the ABC transporter superfamily.</text>
</comment>
<keyword evidence="4" id="KW-1003">Cell membrane</keyword>
<evidence type="ECO:0000256" key="7">
    <source>
        <dbReference type="ARBA" id="ARBA00023136"/>
    </source>
</evidence>
<evidence type="ECO:0000256" key="2">
    <source>
        <dbReference type="ARBA" id="ARBA00005417"/>
    </source>
</evidence>
<keyword evidence="6 9" id="KW-0067">ATP-binding</keyword>
<name>A0A9W6NXD0_9PSEU</name>
<accession>A0A9W6NXD0</accession>
<dbReference type="SMART" id="SM00382">
    <property type="entry name" value="AAA"/>
    <property type="match status" value="1"/>
</dbReference>
<dbReference type="GO" id="GO:0005886">
    <property type="term" value="C:plasma membrane"/>
    <property type="evidence" value="ECO:0007669"/>
    <property type="project" value="UniProtKB-SubCell"/>
</dbReference>
<dbReference type="PROSITE" id="PS50893">
    <property type="entry name" value="ABC_TRANSPORTER_2"/>
    <property type="match status" value="1"/>
</dbReference>
<organism evidence="9 10">
    <name type="scientific">Pseudonocardia halophobica</name>
    <dbReference type="NCBI Taxonomy" id="29401"/>
    <lineage>
        <taxon>Bacteria</taxon>
        <taxon>Bacillati</taxon>
        <taxon>Actinomycetota</taxon>
        <taxon>Actinomycetes</taxon>
        <taxon>Pseudonocardiales</taxon>
        <taxon>Pseudonocardiaceae</taxon>
        <taxon>Pseudonocardia</taxon>
    </lineage>
</organism>
<evidence type="ECO:0000256" key="6">
    <source>
        <dbReference type="ARBA" id="ARBA00022840"/>
    </source>
</evidence>
<dbReference type="FunFam" id="3.40.50.300:FF:000016">
    <property type="entry name" value="Oligopeptide ABC transporter ATP-binding component"/>
    <property type="match status" value="1"/>
</dbReference>
<reference evidence="9" key="2">
    <citation type="submission" date="2023-01" db="EMBL/GenBank/DDBJ databases">
        <authorList>
            <person name="Sun Q."/>
            <person name="Evtushenko L."/>
        </authorList>
    </citation>
    <scope>NUCLEOTIDE SEQUENCE</scope>
    <source>
        <strain evidence="9">VKM Ac-1069</strain>
    </source>
</reference>
<dbReference type="InterPro" id="IPR003593">
    <property type="entry name" value="AAA+_ATPase"/>
</dbReference>
<protein>
    <submittedName>
        <fullName evidence="9">ABC transporter ATP-binding protein</fullName>
    </submittedName>
</protein>
<dbReference type="AlphaFoldDB" id="A0A9W6NXD0"/>
<keyword evidence="3" id="KW-0813">Transport</keyword>
<dbReference type="Pfam" id="PF00005">
    <property type="entry name" value="ABC_tran"/>
    <property type="match status" value="1"/>
</dbReference>
<evidence type="ECO:0000313" key="10">
    <source>
        <dbReference type="Proteomes" id="UP001143463"/>
    </source>
</evidence>
<reference evidence="9" key="1">
    <citation type="journal article" date="2014" name="Int. J. Syst. Evol. Microbiol.">
        <title>Complete genome sequence of Corynebacterium casei LMG S-19264T (=DSM 44701T), isolated from a smear-ripened cheese.</title>
        <authorList>
            <consortium name="US DOE Joint Genome Institute (JGI-PGF)"/>
            <person name="Walter F."/>
            <person name="Albersmeier A."/>
            <person name="Kalinowski J."/>
            <person name="Ruckert C."/>
        </authorList>
    </citation>
    <scope>NUCLEOTIDE SEQUENCE</scope>
    <source>
        <strain evidence="9">VKM Ac-1069</strain>
    </source>
</reference>
<keyword evidence="7" id="KW-0472">Membrane</keyword>
<evidence type="ECO:0000259" key="8">
    <source>
        <dbReference type="PROSITE" id="PS50893"/>
    </source>
</evidence>